<keyword evidence="4" id="KW-0479">Metal-binding</keyword>
<dbReference type="GO" id="GO:0006627">
    <property type="term" value="P:protein processing involved in protein targeting to mitochondrion"/>
    <property type="evidence" value="ECO:0007669"/>
    <property type="project" value="TreeGrafter"/>
</dbReference>
<comment type="cofactor">
    <cofactor evidence="1">
        <name>Zn(2+)</name>
        <dbReference type="ChEBI" id="CHEBI:29105"/>
    </cofactor>
</comment>
<sequence length="124" mass="14279">MNFSVTKKRFKLDLELENENMGAHFNTYTSRKQIMYYAKEFSKDLPRAVRILADITQNSTLGEAETEHKQNYLSQAAMNTEHLVHTFPAPSHILKERDLYPDLSSSDLHELLSTDCNSYLGLPL</sequence>
<dbReference type="Gene3D" id="3.30.830.10">
    <property type="entry name" value="Metalloenzyme, LuxS/M16 peptidase-like"/>
    <property type="match status" value="1"/>
</dbReference>
<name>A0AB34HWG9_ESCRO</name>
<dbReference type="GO" id="GO:0005739">
    <property type="term" value="C:mitochondrion"/>
    <property type="evidence" value="ECO:0007669"/>
    <property type="project" value="TreeGrafter"/>
</dbReference>
<organism evidence="9 10">
    <name type="scientific">Eschrichtius robustus</name>
    <name type="common">California gray whale</name>
    <name type="synonym">Eschrichtius gibbosus</name>
    <dbReference type="NCBI Taxonomy" id="9764"/>
    <lineage>
        <taxon>Eukaryota</taxon>
        <taxon>Metazoa</taxon>
        <taxon>Chordata</taxon>
        <taxon>Craniata</taxon>
        <taxon>Vertebrata</taxon>
        <taxon>Euteleostomi</taxon>
        <taxon>Mammalia</taxon>
        <taxon>Eutheria</taxon>
        <taxon>Laurasiatheria</taxon>
        <taxon>Artiodactyla</taxon>
        <taxon>Whippomorpha</taxon>
        <taxon>Cetacea</taxon>
        <taxon>Mysticeti</taxon>
        <taxon>Eschrichtiidae</taxon>
        <taxon>Eschrichtius</taxon>
    </lineage>
</organism>
<comment type="caution">
    <text evidence="9">The sequence shown here is derived from an EMBL/GenBank/DDBJ whole genome shotgun (WGS) entry which is preliminary data.</text>
</comment>
<evidence type="ECO:0000313" key="9">
    <source>
        <dbReference type="EMBL" id="KAJ8795397.1"/>
    </source>
</evidence>
<dbReference type="AlphaFoldDB" id="A0AB34HWG9"/>
<reference evidence="9 10" key="1">
    <citation type="submission" date="2022-11" db="EMBL/GenBank/DDBJ databases">
        <title>Whole genome sequence of Eschrichtius robustus ER-17-0199.</title>
        <authorList>
            <person name="Bruniche-Olsen A."/>
            <person name="Black A.N."/>
            <person name="Fields C.J."/>
            <person name="Walden K."/>
            <person name="Dewoody J.A."/>
        </authorList>
    </citation>
    <scope>NUCLEOTIDE SEQUENCE [LARGE SCALE GENOMIC DNA]</scope>
    <source>
        <strain evidence="9">ER-17-0199</strain>
        <tissue evidence="9">Blubber</tissue>
    </source>
</reference>
<gene>
    <name evidence="9" type="ORF">J1605_018412</name>
</gene>
<keyword evidence="7" id="KW-0482">Metalloprotease</keyword>
<accession>A0AB34HWG9</accession>
<dbReference type="Pfam" id="PF00675">
    <property type="entry name" value="Peptidase_M16"/>
    <property type="match status" value="1"/>
</dbReference>
<keyword evidence="10" id="KW-1185">Reference proteome</keyword>
<evidence type="ECO:0000256" key="3">
    <source>
        <dbReference type="ARBA" id="ARBA00022670"/>
    </source>
</evidence>
<evidence type="ECO:0000256" key="2">
    <source>
        <dbReference type="ARBA" id="ARBA00007261"/>
    </source>
</evidence>
<keyword evidence="6" id="KW-0862">Zinc</keyword>
<evidence type="ECO:0000259" key="8">
    <source>
        <dbReference type="Pfam" id="PF00675"/>
    </source>
</evidence>
<evidence type="ECO:0000256" key="5">
    <source>
        <dbReference type="ARBA" id="ARBA00022801"/>
    </source>
</evidence>
<protein>
    <recommendedName>
        <fullName evidence="8">Peptidase M16 N-terminal domain-containing protein</fullName>
    </recommendedName>
</protein>
<dbReference type="InterPro" id="IPR011249">
    <property type="entry name" value="Metalloenz_LuxS/M16"/>
</dbReference>
<evidence type="ECO:0000313" key="10">
    <source>
        <dbReference type="Proteomes" id="UP001159641"/>
    </source>
</evidence>
<dbReference type="InterPro" id="IPR050361">
    <property type="entry name" value="MPP/UQCRC_Complex"/>
</dbReference>
<keyword evidence="3" id="KW-0645">Protease</keyword>
<evidence type="ECO:0000256" key="4">
    <source>
        <dbReference type="ARBA" id="ARBA00022723"/>
    </source>
</evidence>
<dbReference type="PANTHER" id="PTHR11851:SF103">
    <property type="entry name" value="MITOCHONDRIAL-PROCESSING PEPTIDASE SUBUNIT BETA"/>
    <property type="match status" value="1"/>
</dbReference>
<dbReference type="GO" id="GO:0004222">
    <property type="term" value="F:metalloendopeptidase activity"/>
    <property type="evidence" value="ECO:0007669"/>
    <property type="project" value="TreeGrafter"/>
</dbReference>
<evidence type="ECO:0000256" key="6">
    <source>
        <dbReference type="ARBA" id="ARBA00022833"/>
    </source>
</evidence>
<dbReference type="Proteomes" id="UP001159641">
    <property type="component" value="Unassembled WGS sequence"/>
</dbReference>
<dbReference type="InterPro" id="IPR011765">
    <property type="entry name" value="Pept_M16_N"/>
</dbReference>
<feature type="domain" description="Peptidase M16 N-terminal" evidence="8">
    <location>
        <begin position="1"/>
        <end position="82"/>
    </location>
</feature>
<keyword evidence="5" id="KW-0378">Hydrolase</keyword>
<evidence type="ECO:0000256" key="7">
    <source>
        <dbReference type="ARBA" id="ARBA00023049"/>
    </source>
</evidence>
<evidence type="ECO:0000256" key="1">
    <source>
        <dbReference type="ARBA" id="ARBA00001947"/>
    </source>
</evidence>
<dbReference type="GO" id="GO:0046872">
    <property type="term" value="F:metal ion binding"/>
    <property type="evidence" value="ECO:0007669"/>
    <property type="project" value="UniProtKB-KW"/>
</dbReference>
<dbReference type="EMBL" id="JAIQCJ010000577">
    <property type="protein sequence ID" value="KAJ8795397.1"/>
    <property type="molecule type" value="Genomic_DNA"/>
</dbReference>
<proteinExistence type="inferred from homology"/>
<comment type="similarity">
    <text evidence="2">Belongs to the peptidase M16 family.</text>
</comment>
<dbReference type="PANTHER" id="PTHR11851">
    <property type="entry name" value="METALLOPROTEASE"/>
    <property type="match status" value="1"/>
</dbReference>
<dbReference type="SUPFAM" id="SSF63411">
    <property type="entry name" value="LuxS/MPP-like metallohydrolase"/>
    <property type="match status" value="1"/>
</dbReference>